<gene>
    <name evidence="2" type="primary">Necator_chrI.g256</name>
    <name evidence="2" type="ORF">RB195_004135</name>
</gene>
<organism evidence="2 3">
    <name type="scientific">Necator americanus</name>
    <name type="common">Human hookworm</name>
    <dbReference type="NCBI Taxonomy" id="51031"/>
    <lineage>
        <taxon>Eukaryota</taxon>
        <taxon>Metazoa</taxon>
        <taxon>Ecdysozoa</taxon>
        <taxon>Nematoda</taxon>
        <taxon>Chromadorea</taxon>
        <taxon>Rhabditida</taxon>
        <taxon>Rhabditina</taxon>
        <taxon>Rhabditomorpha</taxon>
        <taxon>Strongyloidea</taxon>
        <taxon>Ancylostomatidae</taxon>
        <taxon>Bunostominae</taxon>
        <taxon>Necator</taxon>
    </lineage>
</organism>
<feature type="compositionally biased region" description="Basic and acidic residues" evidence="1">
    <location>
        <begin position="41"/>
        <end position="63"/>
    </location>
</feature>
<accession>A0ABR1BGI8</accession>
<reference evidence="2 3" key="1">
    <citation type="submission" date="2023-08" db="EMBL/GenBank/DDBJ databases">
        <title>A Necator americanus chromosomal reference genome.</title>
        <authorList>
            <person name="Ilik V."/>
            <person name="Petrzelkova K.J."/>
            <person name="Pardy F."/>
            <person name="Fuh T."/>
            <person name="Niatou-Singa F.S."/>
            <person name="Gouil Q."/>
            <person name="Baker L."/>
            <person name="Ritchie M.E."/>
            <person name="Jex A.R."/>
            <person name="Gazzola D."/>
            <person name="Li H."/>
            <person name="Toshio Fujiwara R."/>
            <person name="Zhan B."/>
            <person name="Aroian R.V."/>
            <person name="Pafco B."/>
            <person name="Schwarz E.M."/>
        </authorList>
    </citation>
    <scope>NUCLEOTIDE SEQUENCE [LARGE SCALE GENOMIC DNA]</scope>
    <source>
        <strain evidence="2 3">Aroian</strain>
        <tissue evidence="2">Whole animal</tissue>
    </source>
</reference>
<evidence type="ECO:0000313" key="3">
    <source>
        <dbReference type="Proteomes" id="UP001303046"/>
    </source>
</evidence>
<evidence type="ECO:0000256" key="1">
    <source>
        <dbReference type="SAM" id="MobiDB-lite"/>
    </source>
</evidence>
<protein>
    <submittedName>
        <fullName evidence="2">Uncharacterized protein</fullName>
    </submittedName>
</protein>
<proteinExistence type="predicted"/>
<name>A0ABR1BGI8_NECAM</name>
<dbReference type="Proteomes" id="UP001303046">
    <property type="component" value="Unassembled WGS sequence"/>
</dbReference>
<sequence>MSYQYPGYSPFGRSLPAHPPPFVEPPPGAVYRPPVVIHKNDHNSDCQDKHNNGSNCQDRDQQGHAHFPGINNRKHLSIASIPTATSHSTAPMSYYPNQYPAAYPGYSPYGQHQPSPYVYPTPPPPVVYQPPIIIHDDHHHHHGYHHHHHGLLHDIFHGYHHHHRHGHHHHC</sequence>
<evidence type="ECO:0000313" key="2">
    <source>
        <dbReference type="EMBL" id="KAK6725634.1"/>
    </source>
</evidence>
<keyword evidence="3" id="KW-1185">Reference proteome</keyword>
<dbReference type="EMBL" id="JAVFWL010000001">
    <property type="protein sequence ID" value="KAK6725634.1"/>
    <property type="molecule type" value="Genomic_DNA"/>
</dbReference>
<comment type="caution">
    <text evidence="2">The sequence shown here is derived from an EMBL/GenBank/DDBJ whole genome shotgun (WGS) entry which is preliminary data.</text>
</comment>
<feature type="region of interest" description="Disordered" evidence="1">
    <location>
        <begin position="41"/>
        <end position="65"/>
    </location>
</feature>